<dbReference type="AlphaFoldDB" id="A0AAD8AC26"/>
<feature type="transmembrane region" description="Helical" evidence="11">
    <location>
        <begin position="267"/>
        <end position="287"/>
    </location>
</feature>
<dbReference type="InterPro" id="IPR004878">
    <property type="entry name" value="Otopetrin"/>
</dbReference>
<organism evidence="12 13">
    <name type="scientific">Diploptera punctata</name>
    <name type="common">Pacific beetle cockroach</name>
    <dbReference type="NCBI Taxonomy" id="6984"/>
    <lineage>
        <taxon>Eukaryota</taxon>
        <taxon>Metazoa</taxon>
        <taxon>Ecdysozoa</taxon>
        <taxon>Arthropoda</taxon>
        <taxon>Hexapoda</taxon>
        <taxon>Insecta</taxon>
        <taxon>Pterygota</taxon>
        <taxon>Neoptera</taxon>
        <taxon>Polyneoptera</taxon>
        <taxon>Dictyoptera</taxon>
        <taxon>Blattodea</taxon>
        <taxon>Blaberoidea</taxon>
        <taxon>Blaberidae</taxon>
        <taxon>Diplopterinae</taxon>
        <taxon>Diploptera</taxon>
    </lineage>
</organism>
<name>A0AAD8AC26_DIPPU</name>
<evidence type="ECO:0000256" key="11">
    <source>
        <dbReference type="SAM" id="Phobius"/>
    </source>
</evidence>
<evidence type="ECO:0000256" key="7">
    <source>
        <dbReference type="ARBA" id="ARBA00022989"/>
    </source>
</evidence>
<feature type="non-terminal residue" evidence="12">
    <location>
        <position position="440"/>
    </location>
</feature>
<reference evidence="12" key="2">
    <citation type="submission" date="2023-05" db="EMBL/GenBank/DDBJ databases">
        <authorList>
            <person name="Fouks B."/>
        </authorList>
    </citation>
    <scope>NUCLEOTIDE SEQUENCE</scope>
    <source>
        <strain evidence="12">Stay&amp;Tobe</strain>
        <tissue evidence="12">Testes</tissue>
    </source>
</reference>
<feature type="transmembrane region" description="Helical" evidence="11">
    <location>
        <begin position="6"/>
        <end position="27"/>
    </location>
</feature>
<dbReference type="GO" id="GO:0005886">
    <property type="term" value="C:plasma membrane"/>
    <property type="evidence" value="ECO:0007669"/>
    <property type="project" value="UniProtKB-SubCell"/>
</dbReference>
<protein>
    <submittedName>
        <fullName evidence="12">Uncharacterized protein</fullName>
    </submittedName>
</protein>
<evidence type="ECO:0000256" key="3">
    <source>
        <dbReference type="ARBA" id="ARBA00022448"/>
    </source>
</evidence>
<sequence length="440" mass="49318">YAIYILSFSIYLVFLGLIYLIFLYADIRQYFKKVDKKHAYLNGKDDNSMKDSGIACRTTEGNLHLSIPLPAKLAEDPLPHHYCFVTGRHSGSFYLKVGAAGFCFGHLIHSGLMLGYQIVYLTSEGEEFYNCASIPTLVLDILYPIYSFLQLFFIFKYSNVIINRCKELARFSMMHCIASSICFWMWTIMRETLDSLSSYAYSKEGDDSSGYSESDMLSNAVALPLTRNQHIAAQNLIQCMNNVSFWIENRCKPPDALLLLTTQFSPYLYPFTIEYSILVVGILFIIWQNIGKCKKAHNGHAECPANAASETHNSLVIHADCQSANKGLFAGIIVLVGSVVSIIIFFIAMLGCGQYIEVGLTVNAVSELILLLLMTVAVILAYRKLTQLDVNQHPVSLLDDLLLFICIPAFFLYGIFSIVPAVLKHNVVSIFITILQSIVI</sequence>
<evidence type="ECO:0000256" key="5">
    <source>
        <dbReference type="ARBA" id="ARBA00022692"/>
    </source>
</evidence>
<evidence type="ECO:0000256" key="6">
    <source>
        <dbReference type="ARBA" id="ARBA00022781"/>
    </source>
</evidence>
<reference evidence="12" key="1">
    <citation type="journal article" date="2023" name="IScience">
        <title>Live-bearing cockroach genome reveals convergent evolutionary mechanisms linked to viviparity in insects and beyond.</title>
        <authorList>
            <person name="Fouks B."/>
            <person name="Harrison M.C."/>
            <person name="Mikhailova A.A."/>
            <person name="Marchal E."/>
            <person name="English S."/>
            <person name="Carruthers M."/>
            <person name="Jennings E.C."/>
            <person name="Chiamaka E.L."/>
            <person name="Frigard R.A."/>
            <person name="Pippel M."/>
            <person name="Attardo G.M."/>
            <person name="Benoit J.B."/>
            <person name="Bornberg-Bauer E."/>
            <person name="Tobe S.S."/>
        </authorList>
    </citation>
    <scope>NUCLEOTIDE SEQUENCE</scope>
    <source>
        <strain evidence="12">Stay&amp;Tobe</strain>
    </source>
</reference>
<keyword evidence="6" id="KW-0375">Hydrogen ion transport</keyword>
<dbReference type="EMBL" id="JASPKZ010001995">
    <property type="protein sequence ID" value="KAJ9596313.1"/>
    <property type="molecule type" value="Genomic_DNA"/>
</dbReference>
<feature type="transmembrane region" description="Helical" evidence="11">
    <location>
        <begin position="328"/>
        <end position="356"/>
    </location>
</feature>
<evidence type="ECO:0000256" key="9">
    <source>
        <dbReference type="ARBA" id="ARBA00023136"/>
    </source>
</evidence>
<keyword evidence="5 11" id="KW-0812">Transmembrane</keyword>
<keyword evidence="8" id="KW-0406">Ion transport</keyword>
<keyword evidence="3" id="KW-0813">Transport</keyword>
<evidence type="ECO:0000256" key="10">
    <source>
        <dbReference type="ARBA" id="ARBA00023303"/>
    </source>
</evidence>
<evidence type="ECO:0000256" key="1">
    <source>
        <dbReference type="ARBA" id="ARBA00004651"/>
    </source>
</evidence>
<accession>A0AAD8AC26</accession>
<gene>
    <name evidence="12" type="ORF">L9F63_012646</name>
</gene>
<evidence type="ECO:0000256" key="4">
    <source>
        <dbReference type="ARBA" id="ARBA00022475"/>
    </source>
</evidence>
<comment type="subcellular location">
    <subcellularLocation>
        <location evidence="1">Cell membrane</location>
        <topology evidence="1">Multi-pass membrane protein</topology>
    </subcellularLocation>
</comment>
<evidence type="ECO:0000313" key="13">
    <source>
        <dbReference type="Proteomes" id="UP001233999"/>
    </source>
</evidence>
<dbReference type="GO" id="GO:0015252">
    <property type="term" value="F:proton channel activity"/>
    <property type="evidence" value="ECO:0007669"/>
    <property type="project" value="InterPro"/>
</dbReference>
<keyword evidence="7 11" id="KW-1133">Transmembrane helix</keyword>
<dbReference type="Pfam" id="PF03189">
    <property type="entry name" value="Otopetrin"/>
    <property type="match status" value="1"/>
</dbReference>
<keyword evidence="9 11" id="KW-0472">Membrane</keyword>
<dbReference type="PANTHER" id="PTHR21522:SF58">
    <property type="entry name" value="AGAP000074-PA"/>
    <property type="match status" value="1"/>
</dbReference>
<feature type="transmembrane region" description="Helical" evidence="11">
    <location>
        <begin position="97"/>
        <end position="121"/>
    </location>
</feature>
<dbReference type="PANTHER" id="PTHR21522">
    <property type="entry name" value="PROTON CHANNEL OTOP"/>
    <property type="match status" value="1"/>
</dbReference>
<feature type="transmembrane region" description="Helical" evidence="11">
    <location>
        <begin position="171"/>
        <end position="189"/>
    </location>
</feature>
<comment type="similarity">
    <text evidence="2">Belongs to the otopetrin family.</text>
</comment>
<proteinExistence type="inferred from homology"/>
<evidence type="ECO:0000256" key="2">
    <source>
        <dbReference type="ARBA" id="ARBA00006513"/>
    </source>
</evidence>
<evidence type="ECO:0000313" key="12">
    <source>
        <dbReference type="EMBL" id="KAJ9596313.1"/>
    </source>
</evidence>
<comment type="caution">
    <text evidence="12">The sequence shown here is derived from an EMBL/GenBank/DDBJ whole genome shotgun (WGS) entry which is preliminary data.</text>
</comment>
<feature type="non-terminal residue" evidence="12">
    <location>
        <position position="1"/>
    </location>
</feature>
<dbReference type="Proteomes" id="UP001233999">
    <property type="component" value="Unassembled WGS sequence"/>
</dbReference>
<keyword evidence="10" id="KW-0407">Ion channel</keyword>
<keyword evidence="13" id="KW-1185">Reference proteome</keyword>
<feature type="transmembrane region" description="Helical" evidence="11">
    <location>
        <begin position="362"/>
        <end position="382"/>
    </location>
</feature>
<evidence type="ECO:0000256" key="8">
    <source>
        <dbReference type="ARBA" id="ARBA00023065"/>
    </source>
</evidence>
<feature type="transmembrane region" description="Helical" evidence="11">
    <location>
        <begin position="141"/>
        <end position="159"/>
    </location>
</feature>
<keyword evidence="4" id="KW-1003">Cell membrane</keyword>
<feature type="transmembrane region" description="Helical" evidence="11">
    <location>
        <begin position="402"/>
        <end position="423"/>
    </location>
</feature>